<dbReference type="RefSeq" id="WP_091256088.1">
    <property type="nucleotide sequence ID" value="NZ_FNDB01000004.1"/>
</dbReference>
<evidence type="ECO:0000313" key="2">
    <source>
        <dbReference type="Proteomes" id="UP000199274"/>
    </source>
</evidence>
<sequence length="327" mass="37761">MDKNIGTKNIDIIYFLNSFSLKTDFLYFDKLYYCESQLEQSLLVGESLSKGLDKTGNLFKKNIQEIEFLQKSGMLEPFKPIILETPEECFGLHSQENFRKLINTITDLDNERVYQLKNLTKSTDFLNSLENILLSSSKSADLNSIISSFVLNYKNQNCTPIICKNANLNQNADTQAIINLIIKKFPFIDDTVGWEKIIEFKADTDAKNKLNALKNWLTDISKNNYTVTEVEQKLNYFIDEYESLLKLHKLKVKYKKFDLILTATVGTIENLIKLNFTDIGKNLLTLKEEEINLKIEEKNLKGQEIAYISNIITHFDNDKSKLVKNCL</sequence>
<organism evidence="1 2">
    <name type="scientific">Flavobacterium omnivorum</name>
    <dbReference type="NCBI Taxonomy" id="178355"/>
    <lineage>
        <taxon>Bacteria</taxon>
        <taxon>Pseudomonadati</taxon>
        <taxon>Bacteroidota</taxon>
        <taxon>Flavobacteriia</taxon>
        <taxon>Flavobacteriales</taxon>
        <taxon>Flavobacteriaceae</taxon>
        <taxon>Flavobacterium</taxon>
    </lineage>
</organism>
<dbReference type="AlphaFoldDB" id="A0A1G7ZBF7"/>
<gene>
    <name evidence="1" type="ORF">SAMN04488062_1043</name>
</gene>
<protein>
    <submittedName>
        <fullName evidence="1">Uncharacterized protein</fullName>
    </submittedName>
</protein>
<dbReference type="Proteomes" id="UP000199274">
    <property type="component" value="Unassembled WGS sequence"/>
</dbReference>
<accession>A0A1G7ZBF7</accession>
<proteinExistence type="predicted"/>
<dbReference type="OrthoDB" id="1494975at2"/>
<dbReference type="EMBL" id="FNDB01000004">
    <property type="protein sequence ID" value="SDH05856.1"/>
    <property type="molecule type" value="Genomic_DNA"/>
</dbReference>
<keyword evidence="2" id="KW-1185">Reference proteome</keyword>
<evidence type="ECO:0000313" key="1">
    <source>
        <dbReference type="EMBL" id="SDH05856.1"/>
    </source>
</evidence>
<reference evidence="2" key="1">
    <citation type="submission" date="2016-10" db="EMBL/GenBank/DDBJ databases">
        <authorList>
            <person name="Varghese N."/>
            <person name="Submissions S."/>
        </authorList>
    </citation>
    <scope>NUCLEOTIDE SEQUENCE [LARGE SCALE GENOMIC DNA]</scope>
    <source>
        <strain evidence="2">CGMCC 1.2747</strain>
    </source>
</reference>
<name>A0A1G7ZBF7_9FLAO</name>